<feature type="transmembrane region" description="Helical" evidence="1">
    <location>
        <begin position="12"/>
        <end position="39"/>
    </location>
</feature>
<name>K9EWA9_9LACT</name>
<dbReference type="OrthoDB" id="2300232at2"/>
<dbReference type="RefSeq" id="WP_003778058.1">
    <property type="nucleotide sequence ID" value="NZ_JH992959.1"/>
</dbReference>
<keyword evidence="3" id="KW-1185">Reference proteome</keyword>
<reference evidence="2 3" key="1">
    <citation type="submission" date="2012-09" db="EMBL/GenBank/DDBJ databases">
        <title>The Genome Sequence of Alloiococcus otitis ATCC 51267.</title>
        <authorList>
            <consortium name="The Broad Institute Genome Sequencing Platform"/>
            <person name="Earl A."/>
            <person name="Ward D."/>
            <person name="Feldgarden M."/>
            <person name="Gevers D."/>
            <person name="Huys G."/>
            <person name="Walker B."/>
            <person name="Young S.K."/>
            <person name="Zeng Q."/>
            <person name="Gargeya S."/>
            <person name="Fitzgerald M."/>
            <person name="Haas B."/>
            <person name="Abouelleil A."/>
            <person name="Alvarado L."/>
            <person name="Arachchi H.M."/>
            <person name="Berlin A.M."/>
            <person name="Chapman S.B."/>
            <person name="Goldberg J."/>
            <person name="Griggs A."/>
            <person name="Gujja S."/>
            <person name="Hansen M."/>
            <person name="Howarth C."/>
            <person name="Imamovic A."/>
            <person name="Larimer J."/>
            <person name="McCowen C."/>
            <person name="Montmayeur A."/>
            <person name="Murphy C."/>
            <person name="Neiman D."/>
            <person name="Pearson M."/>
            <person name="Priest M."/>
            <person name="Roberts A."/>
            <person name="Saif S."/>
            <person name="Shea T."/>
            <person name="Sisk P."/>
            <person name="Sykes S."/>
            <person name="Wortman J."/>
            <person name="Nusbaum C."/>
            <person name="Birren B."/>
        </authorList>
    </citation>
    <scope>NUCLEOTIDE SEQUENCE [LARGE SCALE GENOMIC DNA]</scope>
    <source>
        <strain evidence="2 3">ATCC 51267</strain>
    </source>
</reference>
<comment type="caution">
    <text evidence="2">The sequence shown here is derived from an EMBL/GenBank/DDBJ whole genome shotgun (WGS) entry which is preliminary data.</text>
</comment>
<accession>K9EWA9</accession>
<evidence type="ECO:0008006" key="4">
    <source>
        <dbReference type="Google" id="ProtNLM"/>
    </source>
</evidence>
<dbReference type="EMBL" id="AGXA01000020">
    <property type="protein sequence ID" value="EKU93500.1"/>
    <property type="molecule type" value="Genomic_DNA"/>
</dbReference>
<evidence type="ECO:0000313" key="3">
    <source>
        <dbReference type="Proteomes" id="UP000009875"/>
    </source>
</evidence>
<dbReference type="HOGENOM" id="CLU_151134_2_0_9"/>
<dbReference type="AlphaFoldDB" id="K9EWA9"/>
<sequence>MDFIEIIQDILYFLLKVLIVVLVIAITFLVGAMLGYSLIGDGGNPLDVLNPQVWQQIFAYFVS</sequence>
<proteinExistence type="predicted"/>
<dbReference type="InterPro" id="IPR024596">
    <property type="entry name" value="RNApol_su_b/EpuA"/>
</dbReference>
<dbReference type="Proteomes" id="UP000009875">
    <property type="component" value="Unassembled WGS sequence"/>
</dbReference>
<evidence type="ECO:0000256" key="1">
    <source>
        <dbReference type="SAM" id="Phobius"/>
    </source>
</evidence>
<gene>
    <name evidence="2" type="ORF">HMPREF9698_01032</name>
</gene>
<protein>
    <recommendedName>
        <fullName evidence="4">DNA-directed RNA polymerase subunit beta</fullName>
    </recommendedName>
</protein>
<keyword evidence="1" id="KW-1133">Transmembrane helix</keyword>
<keyword evidence="1" id="KW-0472">Membrane</keyword>
<organism evidence="2 3">
    <name type="scientific">Alloiococcus otitis ATCC 51267</name>
    <dbReference type="NCBI Taxonomy" id="883081"/>
    <lineage>
        <taxon>Bacteria</taxon>
        <taxon>Bacillati</taxon>
        <taxon>Bacillota</taxon>
        <taxon>Bacilli</taxon>
        <taxon>Lactobacillales</taxon>
        <taxon>Carnobacteriaceae</taxon>
        <taxon>Alloiococcus</taxon>
    </lineage>
</organism>
<dbReference type="eggNOG" id="ENOG5030449">
    <property type="taxonomic scope" value="Bacteria"/>
</dbReference>
<evidence type="ECO:0000313" key="2">
    <source>
        <dbReference type="EMBL" id="EKU93500.1"/>
    </source>
</evidence>
<keyword evidence="1" id="KW-0812">Transmembrane</keyword>
<dbReference type="Pfam" id="PF11772">
    <property type="entry name" value="EpuA"/>
    <property type="match status" value="1"/>
</dbReference>
<dbReference type="STRING" id="883081.HMPREF9698_01032"/>